<dbReference type="InterPro" id="IPR000589">
    <property type="entry name" value="Ribosomal_uS15"/>
</dbReference>
<dbReference type="RefSeq" id="XP_015511721.1">
    <property type="nucleotide sequence ID" value="XM_015656235.2"/>
</dbReference>
<accession>A0A6J0BBS9</accession>
<dbReference type="FunCoup" id="A0A6J0BBS9">
    <property type="interactions" value="884"/>
</dbReference>
<protein>
    <recommendedName>
        <fullName evidence="7">Small ribosomal subunit protein uS15m</fullName>
    </recommendedName>
    <alternativeName>
        <fullName evidence="8">28S ribosomal protein S15, mitochondrial</fullName>
    </alternativeName>
</protein>
<keyword evidence="4 9" id="KW-0689">Ribosomal protein</keyword>
<sequence length="265" mass="31537">MNVLRFVPNVICSITKCDGYVARYYAFKSALKIKWVRPEKIPFYKPEKTGDLGLNLKVTSKDFAGRFGESKELQDANEVVKKLFTLEYLPEMETRKMKRNEAVALVRRHELDWGSMEAKLAKMTAIIQDMQKTMDKFPRNAILKVELNELIHKRKKFLGYLRQWDYKRFEWILEKLNLVYKPYPPKLLPVTRKDSLRKLTQKHCDEIVQKKLDAYKAELTLKQKQFFKEKSEKLAFIRQEELECELEPTITEEEIQEAKNKYESL</sequence>
<dbReference type="GO" id="GO:0003735">
    <property type="term" value="F:structural constituent of ribosome"/>
    <property type="evidence" value="ECO:0007669"/>
    <property type="project" value="InterPro"/>
</dbReference>
<evidence type="ECO:0000256" key="1">
    <source>
        <dbReference type="ARBA" id="ARBA00004173"/>
    </source>
</evidence>
<comment type="similarity">
    <text evidence="2 9">Belongs to the universal ribosomal protein uS15 family.</text>
</comment>
<evidence type="ECO:0000256" key="3">
    <source>
        <dbReference type="ARBA" id="ARBA00022946"/>
    </source>
</evidence>
<comment type="subcellular location">
    <subcellularLocation>
        <location evidence="1">Mitochondrion</location>
    </subcellularLocation>
</comment>
<reference evidence="11" key="1">
    <citation type="submission" date="2025-08" db="UniProtKB">
        <authorList>
            <consortium name="RefSeq"/>
        </authorList>
    </citation>
    <scope>IDENTIFICATION</scope>
    <source>
        <tissue evidence="11">Thorax and Abdomen</tissue>
    </source>
</reference>
<dbReference type="KEGG" id="nlo:107218382"/>
<evidence type="ECO:0000256" key="9">
    <source>
        <dbReference type="RuleBase" id="RU003919"/>
    </source>
</evidence>
<proteinExistence type="inferred from homology"/>
<evidence type="ECO:0000256" key="8">
    <source>
        <dbReference type="ARBA" id="ARBA00035528"/>
    </source>
</evidence>
<dbReference type="GO" id="GO:0003723">
    <property type="term" value="F:RNA binding"/>
    <property type="evidence" value="ECO:0007669"/>
    <property type="project" value="TreeGrafter"/>
</dbReference>
<keyword evidence="3" id="KW-0809">Transit peptide</keyword>
<dbReference type="InterPro" id="IPR052137">
    <property type="entry name" value="uS15_ribosomal"/>
</dbReference>
<evidence type="ECO:0000256" key="6">
    <source>
        <dbReference type="ARBA" id="ARBA00023274"/>
    </source>
</evidence>
<evidence type="ECO:0000256" key="5">
    <source>
        <dbReference type="ARBA" id="ARBA00023128"/>
    </source>
</evidence>
<dbReference type="SUPFAM" id="SSF47060">
    <property type="entry name" value="S15/NS1 RNA-binding domain"/>
    <property type="match status" value="1"/>
</dbReference>
<dbReference type="GO" id="GO:0005763">
    <property type="term" value="C:mitochondrial small ribosomal subunit"/>
    <property type="evidence" value="ECO:0007669"/>
    <property type="project" value="TreeGrafter"/>
</dbReference>
<evidence type="ECO:0000256" key="7">
    <source>
        <dbReference type="ARBA" id="ARBA00035249"/>
    </source>
</evidence>
<keyword evidence="10" id="KW-1185">Reference proteome</keyword>
<evidence type="ECO:0000256" key="2">
    <source>
        <dbReference type="ARBA" id="ARBA00008434"/>
    </source>
</evidence>
<dbReference type="GO" id="GO:0032543">
    <property type="term" value="P:mitochondrial translation"/>
    <property type="evidence" value="ECO:0007669"/>
    <property type="project" value="TreeGrafter"/>
</dbReference>
<dbReference type="Gene3D" id="1.10.287.10">
    <property type="entry name" value="S15/NS1, RNA-binding"/>
    <property type="match status" value="1"/>
</dbReference>
<dbReference type="OrthoDB" id="441444at2759"/>
<evidence type="ECO:0000256" key="4">
    <source>
        <dbReference type="ARBA" id="ARBA00022980"/>
    </source>
</evidence>
<dbReference type="InParanoid" id="A0A6J0BBS9"/>
<evidence type="ECO:0000313" key="11">
    <source>
        <dbReference type="RefSeq" id="XP_015511721.1"/>
    </source>
</evidence>
<dbReference type="Pfam" id="PF00312">
    <property type="entry name" value="Ribosomal_S15"/>
    <property type="match status" value="1"/>
</dbReference>
<dbReference type="SMART" id="SM01387">
    <property type="entry name" value="Ribosomal_S15"/>
    <property type="match status" value="1"/>
</dbReference>
<dbReference type="CTD" id="37587"/>
<dbReference type="PANTHER" id="PTHR46685">
    <property type="entry name" value="28S RIBOSOMAL PROTEIN S15, MITOCHONDRIAL"/>
    <property type="match status" value="1"/>
</dbReference>
<name>A0A6J0BBS9_NEOLC</name>
<organism evidence="11">
    <name type="scientific">Neodiprion lecontei</name>
    <name type="common">Redheaded pine sawfly</name>
    <dbReference type="NCBI Taxonomy" id="441921"/>
    <lineage>
        <taxon>Eukaryota</taxon>
        <taxon>Metazoa</taxon>
        <taxon>Ecdysozoa</taxon>
        <taxon>Arthropoda</taxon>
        <taxon>Hexapoda</taxon>
        <taxon>Insecta</taxon>
        <taxon>Pterygota</taxon>
        <taxon>Neoptera</taxon>
        <taxon>Endopterygota</taxon>
        <taxon>Hymenoptera</taxon>
        <taxon>Tenthredinoidea</taxon>
        <taxon>Diprionidae</taxon>
        <taxon>Diprioninae</taxon>
        <taxon>Neodiprion</taxon>
    </lineage>
</organism>
<evidence type="ECO:0000313" key="10">
    <source>
        <dbReference type="Proteomes" id="UP000829291"/>
    </source>
</evidence>
<dbReference type="InterPro" id="IPR009068">
    <property type="entry name" value="uS15_NS1_RNA-bd_sf"/>
</dbReference>
<keyword evidence="6 9" id="KW-0687">Ribonucleoprotein</keyword>
<dbReference type="PANTHER" id="PTHR46685:SF1">
    <property type="entry name" value="SMALL RIBOSOMAL SUBUNIT PROTEIN US15M"/>
    <property type="match status" value="1"/>
</dbReference>
<dbReference type="AlphaFoldDB" id="A0A6J0BBS9"/>
<dbReference type="GeneID" id="107218382"/>
<dbReference type="Proteomes" id="UP000829291">
    <property type="component" value="Chromosome 7"/>
</dbReference>
<gene>
    <name evidence="11" type="primary">LOC107218382</name>
</gene>
<keyword evidence="5" id="KW-0496">Mitochondrion</keyword>